<reference evidence="8" key="1">
    <citation type="submission" date="2017-05" db="EMBL/GenBank/DDBJ databases">
        <title>The Genome Sequence of Enterococcus sp. 9E7_DIV0242.</title>
        <authorList>
            <consortium name="The Broad Institute Genomics Platform"/>
            <consortium name="The Broad Institute Genomic Center for Infectious Diseases"/>
            <person name="Earl A."/>
            <person name="Manson A."/>
            <person name="Schwartman J."/>
            <person name="Gilmore M."/>
            <person name="Abouelleil A."/>
            <person name="Cao P."/>
            <person name="Chapman S."/>
            <person name="Cusick C."/>
            <person name="Shea T."/>
            <person name="Young S."/>
            <person name="Neafsey D."/>
            <person name="Nusbaum C."/>
            <person name="Birren B."/>
        </authorList>
    </citation>
    <scope>NUCLEOTIDE SEQUENCE [LARGE SCALE GENOMIC DNA]</scope>
    <source>
        <strain evidence="8">9E7_DIV0242</strain>
    </source>
</reference>
<keyword evidence="2" id="KW-1003">Cell membrane</keyword>
<dbReference type="EMBL" id="NGMM01000003">
    <property type="protein sequence ID" value="OTP15878.1"/>
    <property type="molecule type" value="Genomic_DNA"/>
</dbReference>
<keyword evidence="4 6" id="KW-1133">Transmembrane helix</keyword>
<organism evidence="8">
    <name type="scientific">Candidatus Enterococcus clewellii</name>
    <dbReference type="NCBI Taxonomy" id="1834193"/>
    <lineage>
        <taxon>Bacteria</taxon>
        <taxon>Bacillati</taxon>
        <taxon>Bacillota</taxon>
        <taxon>Bacilli</taxon>
        <taxon>Lactobacillales</taxon>
        <taxon>Enterococcaceae</taxon>
        <taxon>Enterococcus</taxon>
    </lineage>
</organism>
<reference evidence="9" key="3">
    <citation type="submission" date="2024-03" db="EMBL/GenBank/DDBJ databases">
        <title>The Genome Sequence of Enterococcus sp. DIV0242b.</title>
        <authorList>
            <consortium name="The Broad Institute Genomics Platform"/>
            <consortium name="The Broad Institute Microbial Omics Core"/>
            <consortium name="The Broad Institute Genomic Center for Infectious Diseases"/>
            <person name="Earl A."/>
            <person name="Manson A."/>
            <person name="Gilmore M."/>
            <person name="Schwartman J."/>
            <person name="Shea T."/>
            <person name="Abouelleil A."/>
            <person name="Cao P."/>
            <person name="Chapman S."/>
            <person name="Cusick C."/>
            <person name="Young S."/>
            <person name="Neafsey D."/>
            <person name="Nusbaum C."/>
            <person name="Birren B."/>
        </authorList>
    </citation>
    <scope>NUCLEOTIDE SEQUENCE</scope>
    <source>
        <strain evidence="9">9E7_DIV0242</strain>
    </source>
</reference>
<evidence type="ECO:0000313" key="9">
    <source>
        <dbReference type="EMBL" id="WYJ92190.1"/>
    </source>
</evidence>
<accession>A0A242K6D3</accession>
<dbReference type="OrthoDB" id="3243324at2"/>
<protein>
    <recommendedName>
        <fullName evidence="7">Cardiolipin synthase N-terminal domain-containing protein</fullName>
    </recommendedName>
</protein>
<evidence type="ECO:0000259" key="7">
    <source>
        <dbReference type="Pfam" id="PF13396"/>
    </source>
</evidence>
<evidence type="ECO:0000256" key="3">
    <source>
        <dbReference type="ARBA" id="ARBA00022692"/>
    </source>
</evidence>
<dbReference type="AlphaFoldDB" id="A0A242K6D3"/>
<dbReference type="RefSeq" id="WP_086349160.1">
    <property type="nucleotide sequence ID" value="NZ_CP147247.1"/>
</dbReference>
<keyword evidence="5 6" id="KW-0472">Membrane</keyword>
<reference evidence="9" key="2">
    <citation type="submission" date="2017-05" db="EMBL/GenBank/DDBJ databases">
        <authorList>
            <consortium name="The Broad Institute Genomics Platform"/>
            <consortium name="The Broad Institute Genomic Center for Infectious Diseases"/>
            <person name="Earl A."/>
            <person name="Manson A."/>
            <person name="Schwartman J."/>
            <person name="Gilmore M."/>
            <person name="Abouelleil A."/>
            <person name="Cao P."/>
            <person name="Chapman S."/>
            <person name="Cusick C."/>
            <person name="Shea T."/>
            <person name="Young S."/>
            <person name="Neafsey D."/>
            <person name="Nusbaum C."/>
            <person name="Birren B."/>
        </authorList>
    </citation>
    <scope>NUCLEOTIDE SEQUENCE</scope>
    <source>
        <strain evidence="9">9E7_DIV0242</strain>
    </source>
</reference>
<dbReference type="GO" id="GO:0005886">
    <property type="term" value="C:plasma membrane"/>
    <property type="evidence" value="ECO:0007669"/>
    <property type="project" value="UniProtKB-SubCell"/>
</dbReference>
<sequence length="67" mass="7735">MDELIQYLPYLLPYLLVSFSLSIIALIHVLKHRSFRFGNVWFWALAVLLLQIIGPIGYFLVGRGEEA</sequence>
<evidence type="ECO:0000256" key="1">
    <source>
        <dbReference type="ARBA" id="ARBA00004651"/>
    </source>
</evidence>
<keyword evidence="3 6" id="KW-0812">Transmembrane</keyword>
<dbReference type="Proteomes" id="UP000195141">
    <property type="component" value="Chromosome"/>
</dbReference>
<evidence type="ECO:0000313" key="10">
    <source>
        <dbReference type="Proteomes" id="UP000195141"/>
    </source>
</evidence>
<dbReference type="InterPro" id="IPR027379">
    <property type="entry name" value="CLS_N"/>
</dbReference>
<evidence type="ECO:0000313" key="8">
    <source>
        <dbReference type="EMBL" id="OTP15878.1"/>
    </source>
</evidence>
<dbReference type="Pfam" id="PF13396">
    <property type="entry name" value="PLDc_N"/>
    <property type="match status" value="1"/>
</dbReference>
<feature type="transmembrane region" description="Helical" evidence="6">
    <location>
        <begin position="12"/>
        <end position="30"/>
    </location>
</feature>
<keyword evidence="10" id="KW-1185">Reference proteome</keyword>
<feature type="transmembrane region" description="Helical" evidence="6">
    <location>
        <begin position="42"/>
        <end position="61"/>
    </location>
</feature>
<comment type="subcellular location">
    <subcellularLocation>
        <location evidence="1">Cell membrane</location>
        <topology evidence="1">Multi-pass membrane protein</topology>
    </subcellularLocation>
</comment>
<feature type="domain" description="Cardiolipin synthase N-terminal" evidence="7">
    <location>
        <begin position="21"/>
        <end position="63"/>
    </location>
</feature>
<evidence type="ECO:0000256" key="4">
    <source>
        <dbReference type="ARBA" id="ARBA00022989"/>
    </source>
</evidence>
<dbReference type="EMBL" id="CP147247">
    <property type="protein sequence ID" value="WYJ92190.1"/>
    <property type="molecule type" value="Genomic_DNA"/>
</dbReference>
<proteinExistence type="predicted"/>
<evidence type="ECO:0000256" key="2">
    <source>
        <dbReference type="ARBA" id="ARBA00022475"/>
    </source>
</evidence>
<evidence type="ECO:0000256" key="5">
    <source>
        <dbReference type="ARBA" id="ARBA00023136"/>
    </source>
</evidence>
<evidence type="ECO:0000256" key="6">
    <source>
        <dbReference type="SAM" id="Phobius"/>
    </source>
</evidence>
<gene>
    <name evidence="8" type="ORF">A5888_002092</name>
    <name evidence="9" type="ORF">A5888_003963</name>
</gene>
<name>A0A242K6D3_9ENTE</name>